<dbReference type="EMBL" id="KK102452">
    <property type="protein sequence ID" value="KIY97729.1"/>
    <property type="molecule type" value="Genomic_DNA"/>
</dbReference>
<evidence type="ECO:0000313" key="2">
    <source>
        <dbReference type="EMBL" id="KIY97729.1"/>
    </source>
</evidence>
<sequence length="767" mass="78072">MTDPGTPTAKTRKFWATGMSAAAAEEHLCLRILYTLRPHVVKSAAFMTLEFCEYKNRILASREKNCFVGGSVDREFARASAAAGATADTGRRSESAAAGWGGAERTAASHQPAHLGAQLQRQLAYAFEAGRSGAQWHSSETALEAVCARFGKLPETVTLDEVTIPTYDEVRARRALVGCVPPGTTVVMVPAASGGTGGGAGGGAGGGTGGGAAGGTDGGAGGGISGGTGGRTGGRTRGGTGGGTGGAPGSGTVAIVLPGAERPLVLPGGECTVLRCYAAFVTITGNQGEEVYGFALHRQPDQAAQAAGCYLLSAAEPQARAKCHASAPRDRSDGFYGGGGGRVAAAYEEGEEAVQPLAAAAAADEGAAAAAAGEDEGAAAGGAAAAGDGGDAAVPAALIDGEAAAAAGVDEGAAAAAVAVQAAVEDGGAALALAAAGGWAPEAAMVDGAEGAAVALDDSGDEAPAAAVDDGGAFAPVAGQEGGGGAAVEMEVDEADGGQDLSEVVRRWQHAGQQYDFYEDEEQRGGGRAHNDQLRRALPAVSEEVGEDEAEDEDEDDGETQADRLELQGQRRPRQRRQEVEQQLRDQEVEEVEGDRRRSPDPSGSAGPDAPSGQAREGYAPARYGLVLLPSANLLRGVLRRMAALEERHGGGFHSAPDVLLALDLYFKQQQQVVEVGVQQLTIDLSAPDAEAVLRQHLPDGVVLQRFERPRGKPGPPLQLRTAPDGRQVTALYCANEVAVLYRVTMAVKAPPTSDQNPEVIIKWLGR</sequence>
<protein>
    <submittedName>
        <fullName evidence="2">Uncharacterized protein</fullName>
    </submittedName>
</protein>
<dbReference type="AlphaFoldDB" id="A0A0D2M252"/>
<feature type="region of interest" description="Disordered" evidence="1">
    <location>
        <begin position="220"/>
        <end position="248"/>
    </location>
</feature>
<reference evidence="2 3" key="1">
    <citation type="journal article" date="2013" name="BMC Genomics">
        <title>Reconstruction of the lipid metabolism for the microalga Monoraphidium neglectum from its genome sequence reveals characteristics suitable for biofuel production.</title>
        <authorList>
            <person name="Bogen C."/>
            <person name="Al-Dilaimi A."/>
            <person name="Albersmeier A."/>
            <person name="Wichmann J."/>
            <person name="Grundmann M."/>
            <person name="Rupp O."/>
            <person name="Lauersen K.J."/>
            <person name="Blifernez-Klassen O."/>
            <person name="Kalinowski J."/>
            <person name="Goesmann A."/>
            <person name="Mussgnug J.H."/>
            <person name="Kruse O."/>
        </authorList>
    </citation>
    <scope>NUCLEOTIDE SEQUENCE [LARGE SCALE GENOMIC DNA]</scope>
    <source>
        <strain evidence="2 3">SAG 48.87</strain>
    </source>
</reference>
<dbReference type="RefSeq" id="XP_013896749.1">
    <property type="nucleotide sequence ID" value="XM_014041295.1"/>
</dbReference>
<evidence type="ECO:0000256" key="1">
    <source>
        <dbReference type="SAM" id="MobiDB-lite"/>
    </source>
</evidence>
<evidence type="ECO:0000313" key="3">
    <source>
        <dbReference type="Proteomes" id="UP000054498"/>
    </source>
</evidence>
<keyword evidence="3" id="KW-1185">Reference proteome</keyword>
<feature type="compositionally biased region" description="Acidic residues" evidence="1">
    <location>
        <begin position="544"/>
        <end position="560"/>
    </location>
</feature>
<dbReference type="KEGG" id="mng:MNEG_10234"/>
<feature type="compositionally biased region" description="Basic and acidic residues" evidence="1">
    <location>
        <begin position="576"/>
        <end position="587"/>
    </location>
</feature>
<gene>
    <name evidence="2" type="ORF">MNEG_10234</name>
</gene>
<accession>A0A0D2M252</accession>
<name>A0A0D2M252_9CHLO</name>
<dbReference type="GeneID" id="25727376"/>
<organism evidence="2 3">
    <name type="scientific">Monoraphidium neglectum</name>
    <dbReference type="NCBI Taxonomy" id="145388"/>
    <lineage>
        <taxon>Eukaryota</taxon>
        <taxon>Viridiplantae</taxon>
        <taxon>Chlorophyta</taxon>
        <taxon>core chlorophytes</taxon>
        <taxon>Chlorophyceae</taxon>
        <taxon>CS clade</taxon>
        <taxon>Sphaeropleales</taxon>
        <taxon>Selenastraceae</taxon>
        <taxon>Monoraphidium</taxon>
    </lineage>
</organism>
<feature type="region of interest" description="Disordered" evidence="1">
    <location>
        <begin position="540"/>
        <end position="617"/>
    </location>
</feature>
<proteinExistence type="predicted"/>
<dbReference type="Proteomes" id="UP000054498">
    <property type="component" value="Unassembled WGS sequence"/>
</dbReference>